<comment type="similarity">
    <text evidence="3">Belongs to the MsrB Met sulfoxide reductase family.</text>
</comment>
<dbReference type="InterPro" id="IPR011057">
    <property type="entry name" value="Mss4-like_sf"/>
</dbReference>
<comment type="caution">
    <text evidence="3">Lacks conserved residue(s) required for the propagation of feature annotation.</text>
</comment>
<dbReference type="PANTHER" id="PTHR10173:SF59">
    <property type="entry name" value="PEPTIDE METHIONINE SULFOXIDE REDUCTASE MSRA_MSRB"/>
    <property type="match status" value="1"/>
</dbReference>
<evidence type="ECO:0000313" key="5">
    <source>
        <dbReference type="EMBL" id="EUJ33002.1"/>
    </source>
</evidence>
<dbReference type="Proteomes" id="UP000019249">
    <property type="component" value="Unassembled WGS sequence"/>
</dbReference>
<evidence type="ECO:0000256" key="3">
    <source>
        <dbReference type="HAMAP-Rule" id="MF_01400"/>
    </source>
</evidence>
<comment type="caution">
    <text evidence="5">The sequence shown here is derived from an EMBL/GenBank/DDBJ whole genome shotgun (WGS) entry which is preliminary data.</text>
</comment>
<dbReference type="Pfam" id="PF01641">
    <property type="entry name" value="SelR"/>
    <property type="match status" value="1"/>
</dbReference>
<keyword evidence="1 3" id="KW-0560">Oxidoreductase</keyword>
<accession>A0ABN0RGH1</accession>
<dbReference type="NCBIfam" id="TIGR00357">
    <property type="entry name" value="peptide-methionine (R)-S-oxide reductase MsrB"/>
    <property type="match status" value="1"/>
</dbReference>
<dbReference type="RefSeq" id="WP_036096729.1">
    <property type="nucleotide sequence ID" value="NZ_AODF01000008.1"/>
</dbReference>
<proteinExistence type="inferred from homology"/>
<reference evidence="5 6" key="1">
    <citation type="journal article" date="2014" name="Int. J. Syst. Evol. Microbiol.">
        <title>Listeria floridensis sp. nov., Listeria aquatica sp. nov., Listeria cornellensis sp. nov., Listeria riparia sp. nov. and Listeria grandensis sp. nov., from agricultural and natural environments.</title>
        <authorList>
            <person name="den Bakker H.C."/>
            <person name="Warchocki S."/>
            <person name="Wright E.M."/>
            <person name="Allred A.F."/>
            <person name="Ahlstrom C."/>
            <person name="Manuel C.S."/>
            <person name="Stasiewicz M.J."/>
            <person name="Burrell A."/>
            <person name="Roof S."/>
            <person name="Strawn L."/>
            <person name="Fortes E.D."/>
            <person name="Nightingale K.K."/>
            <person name="Kephart D."/>
            <person name="Wiedmann M."/>
        </authorList>
    </citation>
    <scope>NUCLEOTIDE SEQUENCE [LARGE SCALE GENOMIC DNA]</scope>
    <source>
        <strain evidence="5 6">FSL S10-1187</strain>
    </source>
</reference>
<keyword evidence="6" id="KW-1185">Reference proteome</keyword>
<dbReference type="InterPro" id="IPR028427">
    <property type="entry name" value="Met_Sox_Rdtase_MsrB"/>
</dbReference>
<evidence type="ECO:0000259" key="4">
    <source>
        <dbReference type="PROSITE" id="PS51790"/>
    </source>
</evidence>
<organism evidence="5 6">
    <name type="scientific">Listeria floridensis FSL S10-1187</name>
    <dbReference type="NCBI Taxonomy" id="1265817"/>
    <lineage>
        <taxon>Bacteria</taxon>
        <taxon>Bacillati</taxon>
        <taxon>Bacillota</taxon>
        <taxon>Bacilli</taxon>
        <taxon>Bacillales</taxon>
        <taxon>Listeriaceae</taxon>
        <taxon>Listeria</taxon>
    </lineage>
</organism>
<evidence type="ECO:0000256" key="2">
    <source>
        <dbReference type="ARBA" id="ARBA00048488"/>
    </source>
</evidence>
<evidence type="ECO:0000313" key="6">
    <source>
        <dbReference type="Proteomes" id="UP000019249"/>
    </source>
</evidence>
<dbReference type="EMBL" id="AODF01000008">
    <property type="protein sequence ID" value="EUJ33002.1"/>
    <property type="molecule type" value="Genomic_DNA"/>
</dbReference>
<dbReference type="EC" id="1.8.4.12" evidence="3"/>
<dbReference type="InterPro" id="IPR002579">
    <property type="entry name" value="Met_Sox_Rdtase_MsrB_dom"/>
</dbReference>
<comment type="catalytic activity">
    <reaction evidence="2 3">
        <text>L-methionyl-[protein] + [thioredoxin]-disulfide + H2O = L-methionyl-(R)-S-oxide-[protein] + [thioredoxin]-dithiol</text>
        <dbReference type="Rhea" id="RHEA:24164"/>
        <dbReference type="Rhea" id="RHEA-COMP:10698"/>
        <dbReference type="Rhea" id="RHEA-COMP:10700"/>
        <dbReference type="Rhea" id="RHEA-COMP:12313"/>
        <dbReference type="Rhea" id="RHEA-COMP:12314"/>
        <dbReference type="ChEBI" id="CHEBI:15377"/>
        <dbReference type="ChEBI" id="CHEBI:16044"/>
        <dbReference type="ChEBI" id="CHEBI:29950"/>
        <dbReference type="ChEBI" id="CHEBI:45764"/>
        <dbReference type="ChEBI" id="CHEBI:50058"/>
        <dbReference type="EC" id="1.8.4.12"/>
    </reaction>
</comment>
<dbReference type="SUPFAM" id="SSF51316">
    <property type="entry name" value="Mss4-like"/>
    <property type="match status" value="1"/>
</dbReference>
<dbReference type="PANTHER" id="PTHR10173">
    <property type="entry name" value="METHIONINE SULFOXIDE REDUCTASE"/>
    <property type="match status" value="1"/>
</dbReference>
<dbReference type="GO" id="GO:0033743">
    <property type="term" value="F:peptide-methionine (R)-S-oxide reductase activity"/>
    <property type="evidence" value="ECO:0007669"/>
    <property type="project" value="UniProtKB-EC"/>
</dbReference>
<dbReference type="HAMAP" id="MF_01400">
    <property type="entry name" value="MsrB"/>
    <property type="match status" value="1"/>
</dbReference>
<gene>
    <name evidence="3" type="primary">msrB</name>
    <name evidence="5" type="ORF">MFLO_05295</name>
</gene>
<protein>
    <recommendedName>
        <fullName evidence="3">Peptide methionine sulfoxide reductase MsrB</fullName>
        <ecNumber evidence="3">1.8.4.12</ecNumber>
    </recommendedName>
    <alternativeName>
        <fullName evidence="3">Peptide-methionine (R)-S-oxide reductase</fullName>
    </alternativeName>
</protein>
<evidence type="ECO:0000256" key="1">
    <source>
        <dbReference type="ARBA" id="ARBA00023002"/>
    </source>
</evidence>
<feature type="active site" description="Nucleophile" evidence="3">
    <location>
        <position position="118"/>
    </location>
</feature>
<name>A0ABN0RGH1_9LIST</name>
<feature type="domain" description="MsrB" evidence="4">
    <location>
        <begin position="6"/>
        <end position="129"/>
    </location>
</feature>
<sequence length="145" mass="16488">MDQKKKEARLKELTEIEYKVTQENGTERPFENEYFNNNQPGIYVDIVSGKPLFSSTDQYDAGCGWPSFTRPIDAAEIEENFDTSFGMRRTEVRSKEADSHLGHVFTDGPKEAGGLRYCINSAALRFIPVDELEEAGYGKYQALFK</sequence>
<dbReference type="PROSITE" id="PS51790">
    <property type="entry name" value="MSRB"/>
    <property type="match status" value="1"/>
</dbReference>
<dbReference type="Gene3D" id="2.170.150.20">
    <property type="entry name" value="Peptide methionine sulfoxide reductase"/>
    <property type="match status" value="1"/>
</dbReference>